<keyword evidence="1" id="KW-1133">Transmembrane helix</keyword>
<sequence length="318" mass="35575">MAGENMRTSVLGAFAIAWILTGVMFAVDFATMGRFGLSLIHEWYLQSVETCVMTLLICGVLVGIGRIPRYREIAEKLRCRDIALSVLCFRTVTMNAQAAVIATYIGAAVNRPEIQDALLAWEQSFGFDWLKSYQWVVRYEAIQQVLLFAYKTISYQMVLLCFLFGLLRRKQELCEMMLIFVISLIFVVAISTWYPAASAFPYFGIRDSGPASHLSDYFSARSGAPIVMNPMAMQGIVSLPSFHAVVAVMLIYVTRNLRFIFPVALALNAVMLVSTFSVGGHYLADIGAGVIVGIVTIWLVRRWFLGYEIARRPLLTGR</sequence>
<dbReference type="Proteomes" id="UP000494322">
    <property type="component" value="Unassembled WGS sequence"/>
</dbReference>
<evidence type="ECO:0000313" key="4">
    <source>
        <dbReference type="Proteomes" id="UP000494322"/>
    </source>
</evidence>
<evidence type="ECO:0000259" key="2">
    <source>
        <dbReference type="Pfam" id="PF14378"/>
    </source>
</evidence>
<reference evidence="3 4" key="1">
    <citation type="submission" date="2020-04" db="EMBL/GenBank/DDBJ databases">
        <authorList>
            <person name="Depoorter E."/>
        </authorList>
    </citation>
    <scope>NUCLEOTIDE SEQUENCE [LARGE SCALE GENOMIC DNA]</scope>
    <source>
        <strain evidence="3 4">BCC0132</strain>
    </source>
</reference>
<accession>A0A6J5IXZ3</accession>
<evidence type="ECO:0000313" key="3">
    <source>
        <dbReference type="EMBL" id="CAB3963719.1"/>
    </source>
</evidence>
<dbReference type="GO" id="GO:0016020">
    <property type="term" value="C:membrane"/>
    <property type="evidence" value="ECO:0007669"/>
    <property type="project" value="UniProtKB-SubCell"/>
</dbReference>
<dbReference type="Pfam" id="PF14378">
    <property type="entry name" value="PAP2_3"/>
    <property type="match status" value="1"/>
</dbReference>
<feature type="transmembrane region" description="Helical" evidence="1">
    <location>
        <begin position="286"/>
        <end position="304"/>
    </location>
</feature>
<feature type="transmembrane region" description="Helical" evidence="1">
    <location>
        <begin position="259"/>
        <end position="280"/>
    </location>
</feature>
<name>A0A6J5IXZ3_9BURK</name>
<keyword evidence="1" id="KW-0812">Transmembrane</keyword>
<proteinExistence type="predicted"/>
<feature type="transmembrane region" description="Helical" evidence="1">
    <location>
        <begin position="178"/>
        <end position="196"/>
    </location>
</feature>
<feature type="transmembrane region" description="Helical" evidence="1">
    <location>
        <begin position="82"/>
        <end position="105"/>
    </location>
</feature>
<dbReference type="InterPro" id="IPR026841">
    <property type="entry name" value="Aur1/Ipt1"/>
</dbReference>
<evidence type="ECO:0000256" key="1">
    <source>
        <dbReference type="SAM" id="Phobius"/>
    </source>
</evidence>
<dbReference type="EMBL" id="CABWIK020000004">
    <property type="protein sequence ID" value="CAB3963719.1"/>
    <property type="molecule type" value="Genomic_DNA"/>
</dbReference>
<keyword evidence="1" id="KW-0472">Membrane</keyword>
<dbReference type="AlphaFoldDB" id="A0A6J5IXZ3"/>
<organism evidence="3 4">
    <name type="scientific">Burkholderia cenocepacia</name>
    <dbReference type="NCBI Taxonomy" id="95486"/>
    <lineage>
        <taxon>Bacteria</taxon>
        <taxon>Pseudomonadati</taxon>
        <taxon>Pseudomonadota</taxon>
        <taxon>Betaproteobacteria</taxon>
        <taxon>Burkholderiales</taxon>
        <taxon>Burkholderiaceae</taxon>
        <taxon>Burkholderia</taxon>
        <taxon>Burkholderia cepacia complex</taxon>
    </lineage>
</organism>
<feature type="transmembrane region" description="Helical" evidence="1">
    <location>
        <begin position="231"/>
        <end position="252"/>
    </location>
</feature>
<feature type="transmembrane region" description="Helical" evidence="1">
    <location>
        <begin position="145"/>
        <end position="166"/>
    </location>
</feature>
<feature type="transmembrane region" description="Helical" evidence="1">
    <location>
        <begin position="43"/>
        <end position="62"/>
    </location>
</feature>
<protein>
    <submittedName>
        <fullName evidence="3">PAP2 family protein</fullName>
    </submittedName>
</protein>
<feature type="domain" description="Inositolphosphotransferase Aur1/Ipt1" evidence="2">
    <location>
        <begin position="117"/>
        <end position="299"/>
    </location>
</feature>
<dbReference type="Gene3D" id="1.20.144.10">
    <property type="entry name" value="Phosphatidic acid phosphatase type 2/haloperoxidase"/>
    <property type="match status" value="1"/>
</dbReference>
<feature type="transmembrane region" description="Helical" evidence="1">
    <location>
        <begin position="12"/>
        <end position="31"/>
    </location>
</feature>
<gene>
    <name evidence="3" type="ORF">BCO9919_00986</name>
</gene>